<dbReference type="AlphaFoldDB" id="A0A0D8BAZ8"/>
<dbReference type="PROSITE" id="PS50893">
    <property type="entry name" value="ABC_TRANSPORTER_2"/>
    <property type="match status" value="1"/>
</dbReference>
<dbReference type="InterPro" id="IPR036640">
    <property type="entry name" value="ABC1_TM_sf"/>
</dbReference>
<evidence type="ECO:0000256" key="6">
    <source>
        <dbReference type="ARBA" id="ARBA00023136"/>
    </source>
</evidence>
<dbReference type="Proteomes" id="UP000032545">
    <property type="component" value="Unassembled WGS sequence"/>
</dbReference>
<evidence type="ECO:0000256" key="4">
    <source>
        <dbReference type="ARBA" id="ARBA00022840"/>
    </source>
</evidence>
<keyword evidence="6 8" id="KW-0472">Membrane</keyword>
<dbReference type="SUPFAM" id="SSF90123">
    <property type="entry name" value="ABC transporter transmembrane region"/>
    <property type="match status" value="1"/>
</dbReference>
<organism evidence="11 12">
    <name type="scientific">Frankia torreyi</name>
    <dbReference type="NCBI Taxonomy" id="1856"/>
    <lineage>
        <taxon>Bacteria</taxon>
        <taxon>Bacillati</taxon>
        <taxon>Actinomycetota</taxon>
        <taxon>Actinomycetes</taxon>
        <taxon>Frankiales</taxon>
        <taxon>Frankiaceae</taxon>
        <taxon>Frankia</taxon>
    </lineage>
</organism>
<dbReference type="GO" id="GO:0016887">
    <property type="term" value="F:ATP hydrolysis activity"/>
    <property type="evidence" value="ECO:0007669"/>
    <property type="project" value="InterPro"/>
</dbReference>
<feature type="transmembrane region" description="Helical" evidence="8">
    <location>
        <begin position="174"/>
        <end position="193"/>
    </location>
</feature>
<dbReference type="SUPFAM" id="SSF52540">
    <property type="entry name" value="P-loop containing nucleoside triphosphate hydrolases"/>
    <property type="match status" value="1"/>
</dbReference>
<dbReference type="GO" id="GO:0005886">
    <property type="term" value="C:plasma membrane"/>
    <property type="evidence" value="ECO:0007669"/>
    <property type="project" value="UniProtKB-SubCell"/>
</dbReference>
<dbReference type="Pfam" id="PF00664">
    <property type="entry name" value="ABC_membrane"/>
    <property type="match status" value="1"/>
</dbReference>
<evidence type="ECO:0000256" key="5">
    <source>
        <dbReference type="ARBA" id="ARBA00022989"/>
    </source>
</evidence>
<gene>
    <name evidence="11" type="ORF">FF36_04562</name>
</gene>
<dbReference type="Pfam" id="PF00005">
    <property type="entry name" value="ABC_tran"/>
    <property type="match status" value="1"/>
</dbReference>
<dbReference type="Gene3D" id="3.40.50.300">
    <property type="entry name" value="P-loop containing nucleotide triphosphate hydrolases"/>
    <property type="match status" value="1"/>
</dbReference>
<dbReference type="PANTHER" id="PTHR43394">
    <property type="entry name" value="ATP-DEPENDENT PERMEASE MDL1, MITOCHONDRIAL"/>
    <property type="match status" value="1"/>
</dbReference>
<keyword evidence="12" id="KW-1185">Reference proteome</keyword>
<dbReference type="InterPro" id="IPR003439">
    <property type="entry name" value="ABC_transporter-like_ATP-bd"/>
</dbReference>
<protein>
    <submittedName>
        <fullName evidence="11">ABC-type multidrug transport system, ATPase and permease component</fullName>
    </submittedName>
</protein>
<reference evidence="12" key="1">
    <citation type="submission" date="2015-02" db="EMBL/GenBank/DDBJ databases">
        <title>Draft Genome of Frankia sp. CpI1-S.</title>
        <authorList>
            <person name="Oshone R.T."/>
            <person name="Ngom M."/>
            <person name="Ghodhbane-Gtari F."/>
            <person name="Gtari M."/>
            <person name="Morris K."/>
            <person name="Thomas K."/>
            <person name="Sen A."/>
            <person name="Tisa L.S."/>
        </authorList>
    </citation>
    <scope>NUCLEOTIDE SEQUENCE [LARGE SCALE GENOMIC DNA]</scope>
    <source>
        <strain evidence="12">CpI1-S</strain>
    </source>
</reference>
<evidence type="ECO:0000259" key="10">
    <source>
        <dbReference type="PROSITE" id="PS50929"/>
    </source>
</evidence>
<evidence type="ECO:0000256" key="8">
    <source>
        <dbReference type="SAM" id="Phobius"/>
    </source>
</evidence>
<dbReference type="EMBL" id="JYFN01000043">
    <property type="protein sequence ID" value="KJE21134.1"/>
    <property type="molecule type" value="Genomic_DNA"/>
</dbReference>
<keyword evidence="4" id="KW-0067">ATP-binding</keyword>
<comment type="caution">
    <text evidence="11">The sequence shown here is derived from an EMBL/GenBank/DDBJ whole genome shotgun (WGS) entry which is preliminary data.</text>
</comment>
<keyword evidence="2 8" id="KW-0812">Transmembrane</keyword>
<feature type="transmembrane region" description="Helical" evidence="8">
    <location>
        <begin position="75"/>
        <end position="97"/>
    </location>
</feature>
<dbReference type="GO" id="GO:0005524">
    <property type="term" value="F:ATP binding"/>
    <property type="evidence" value="ECO:0007669"/>
    <property type="project" value="UniProtKB-KW"/>
</dbReference>
<accession>A0A0D8BAZ8</accession>
<keyword evidence="3" id="KW-0547">Nucleotide-binding</keyword>
<evidence type="ECO:0000313" key="12">
    <source>
        <dbReference type="Proteomes" id="UP000032545"/>
    </source>
</evidence>
<feature type="region of interest" description="Disordered" evidence="7">
    <location>
        <begin position="560"/>
        <end position="585"/>
    </location>
</feature>
<dbReference type="GO" id="GO:0015421">
    <property type="term" value="F:ABC-type oligopeptide transporter activity"/>
    <property type="evidence" value="ECO:0007669"/>
    <property type="project" value="TreeGrafter"/>
</dbReference>
<evidence type="ECO:0000259" key="9">
    <source>
        <dbReference type="PROSITE" id="PS50893"/>
    </source>
</evidence>
<comment type="subcellular location">
    <subcellularLocation>
        <location evidence="1">Cell membrane</location>
        <topology evidence="1">Multi-pass membrane protein</topology>
    </subcellularLocation>
</comment>
<evidence type="ECO:0000256" key="7">
    <source>
        <dbReference type="SAM" id="MobiDB-lite"/>
    </source>
</evidence>
<dbReference type="PROSITE" id="PS50929">
    <property type="entry name" value="ABC_TM1F"/>
    <property type="match status" value="1"/>
</dbReference>
<evidence type="ECO:0000256" key="1">
    <source>
        <dbReference type="ARBA" id="ARBA00004651"/>
    </source>
</evidence>
<dbReference type="PATRIC" id="fig|1502723.3.peg.4505"/>
<feature type="transmembrane region" description="Helical" evidence="8">
    <location>
        <begin position="36"/>
        <end position="55"/>
    </location>
</feature>
<dbReference type="InterPro" id="IPR011527">
    <property type="entry name" value="ABC1_TM_dom"/>
</dbReference>
<dbReference type="InterPro" id="IPR003593">
    <property type="entry name" value="AAA+_ATPase"/>
</dbReference>
<dbReference type="PANTHER" id="PTHR43394:SF1">
    <property type="entry name" value="ATP-BINDING CASSETTE SUB-FAMILY B MEMBER 10, MITOCHONDRIAL"/>
    <property type="match status" value="1"/>
</dbReference>
<proteinExistence type="predicted"/>
<dbReference type="SMART" id="SM00382">
    <property type="entry name" value="AAA"/>
    <property type="match status" value="1"/>
</dbReference>
<reference evidence="11 12" key="2">
    <citation type="journal article" date="2016" name="Genome Announc.">
        <title>Permanent Draft Genome Sequences for Two Variants of Frankia sp. Strain CpI1, the First Frankia Strain Isolated from Root Nodules of Comptonia peregrina.</title>
        <authorList>
            <person name="Oshone R."/>
            <person name="Hurst S.G.IV."/>
            <person name="Abebe-Akele F."/>
            <person name="Simpson S."/>
            <person name="Morris K."/>
            <person name="Thomas W.K."/>
            <person name="Tisa L.S."/>
        </authorList>
    </citation>
    <scope>NUCLEOTIDE SEQUENCE [LARGE SCALE GENOMIC DNA]</scope>
    <source>
        <strain evidence="12">CpI1-S</strain>
    </source>
</reference>
<name>A0A0D8BAZ8_9ACTN</name>
<dbReference type="InterPro" id="IPR039421">
    <property type="entry name" value="Type_1_exporter"/>
</dbReference>
<evidence type="ECO:0000313" key="11">
    <source>
        <dbReference type="EMBL" id="KJE21134.1"/>
    </source>
</evidence>
<evidence type="ECO:0000256" key="3">
    <source>
        <dbReference type="ARBA" id="ARBA00022741"/>
    </source>
</evidence>
<feature type="domain" description="ABC transmembrane type-1" evidence="10">
    <location>
        <begin position="37"/>
        <end position="318"/>
    </location>
</feature>
<feature type="domain" description="ABC transporter" evidence="9">
    <location>
        <begin position="351"/>
        <end position="583"/>
    </location>
</feature>
<dbReference type="Gene3D" id="1.20.1560.10">
    <property type="entry name" value="ABC transporter type 1, transmembrane domain"/>
    <property type="match status" value="1"/>
</dbReference>
<dbReference type="InterPro" id="IPR027417">
    <property type="entry name" value="P-loop_NTPase"/>
</dbReference>
<feature type="compositionally biased region" description="Low complexity" evidence="7">
    <location>
        <begin position="560"/>
        <end position="581"/>
    </location>
</feature>
<feature type="transmembrane region" description="Helical" evidence="8">
    <location>
        <begin position="146"/>
        <end position="168"/>
    </location>
</feature>
<evidence type="ECO:0000256" key="2">
    <source>
        <dbReference type="ARBA" id="ARBA00022692"/>
    </source>
</evidence>
<sequence length="595" mass="60940">MWSDDAGPIQSRAVRVNGSTGSRLLWTRLRGLRGELILGALATVVQQAAMLALPWCVQRALDRGITARSVHGTVTWVVPTLLVAVAFMLGGIGGLWWSGRAAARVAHGLRASIVARVAAFDRPALARYGHGDLAMRATRDVDLVRLWVQSLAIWVRIVVTVVVVLPAFALLDPLLLVIGVVTIPLVALANAYFPGRFDAANTGLSEAFGARADAVDDLLSASAAVRGLGGESALVRRHHDRSAALTDHTMATARVSASWTAVPPAVPRLAIAAGLASGGTAALHGDLTVGGLVAFTSWMTTLTLAVTIAVDLLSSRGQARVAAARIAEILDTPVSDDDPVDAETPPAGGALVARGVTAVRAGRRVLGPVDLHVAPGEFVAVTGPTGSGKTTLARVLCRLEDPATGVVSLGGVDLRRVTRVELAGRIGLVPQRPLILAGTVADNLRVGRAVEFSALRAACEVAAVDEFVASLPDGFDTALGERGATVSGGQGQRLALARGLIGRPGVLILDDVTAAVDAATEATILARLRAWAPEVALVVISHRPSVLAVADRVIRLGTDGTPTAQDGAAGPAGAAADPAEGTGDDHIVGVGGVSG</sequence>
<keyword evidence="5 8" id="KW-1133">Transmembrane helix</keyword>